<evidence type="ECO:0000313" key="1">
    <source>
        <dbReference type="EMBL" id="CAD8213193.1"/>
    </source>
</evidence>
<accession>A0A8S1YI65</accession>
<dbReference type="EMBL" id="CAJJDO010000175">
    <property type="protein sequence ID" value="CAD8213193.1"/>
    <property type="molecule type" value="Genomic_DNA"/>
</dbReference>
<name>A0A8S1YI65_9CILI</name>
<organism evidence="1 2">
    <name type="scientific">Paramecium pentaurelia</name>
    <dbReference type="NCBI Taxonomy" id="43138"/>
    <lineage>
        <taxon>Eukaryota</taxon>
        <taxon>Sar</taxon>
        <taxon>Alveolata</taxon>
        <taxon>Ciliophora</taxon>
        <taxon>Intramacronucleata</taxon>
        <taxon>Oligohymenophorea</taxon>
        <taxon>Peniculida</taxon>
        <taxon>Parameciidae</taxon>
        <taxon>Paramecium</taxon>
    </lineage>
</organism>
<proteinExistence type="predicted"/>
<keyword evidence="2" id="KW-1185">Reference proteome</keyword>
<evidence type="ECO:0000313" key="2">
    <source>
        <dbReference type="Proteomes" id="UP000689195"/>
    </source>
</evidence>
<reference evidence="1" key="1">
    <citation type="submission" date="2021-01" db="EMBL/GenBank/DDBJ databases">
        <authorList>
            <consortium name="Genoscope - CEA"/>
            <person name="William W."/>
        </authorList>
    </citation>
    <scope>NUCLEOTIDE SEQUENCE</scope>
</reference>
<dbReference type="Proteomes" id="UP000689195">
    <property type="component" value="Unassembled WGS sequence"/>
</dbReference>
<protein>
    <submittedName>
        <fullName evidence="1">Uncharacterized protein</fullName>
    </submittedName>
</protein>
<dbReference type="AlphaFoldDB" id="A0A8S1YI65"/>
<comment type="caution">
    <text evidence="1">The sequence shown here is derived from an EMBL/GenBank/DDBJ whole genome shotgun (WGS) entry which is preliminary data.</text>
</comment>
<sequence length="67" mass="7955">MQLLLIKIIQLYQQVAMRRSNYLNSIEQLKQTQLLSEHSNNVITLNLRINRINLYLVIIVDILQYGE</sequence>
<gene>
    <name evidence="1" type="ORF">PPENT_87.1.T1750014</name>
</gene>